<feature type="region of interest" description="Disordered" evidence="1">
    <location>
        <begin position="1023"/>
        <end position="1052"/>
    </location>
</feature>
<dbReference type="Gene3D" id="1.25.40.180">
    <property type="match status" value="1"/>
</dbReference>
<feature type="compositionally biased region" description="Polar residues" evidence="1">
    <location>
        <begin position="196"/>
        <end position="211"/>
    </location>
</feature>
<sequence>MPGAECLSLAIFQLDYLISAISKKNFKTNAAEINQLLFQNGNALERHFLRTLFSTIDFSPYEVKNTSKEFHQIQLLAHELQSAQSRPNFTSLVCFAVQYSLNAPKWQLKPSRQLLSQVSRLLKLNRVQELVFSLALTHALNGNLAKQALVWFRHKLRTFIQLQVKSNSEEKKSIEGGGSGSCSRKGSAASIDSKATGASKSSGEDQGSSADFSNHGDLTALHEVGIEVLHFLLCHLLTQDNPYGLTDDSLVSFYEILRADFPRDRVPLVLSSLLYPTVPEDLALAKTFPEPGQLAITASSISGPETTSEIFEEENDVAADIVSQSPTHTTVHGDPIGHSDGSSRAVAGTGCLVAEVLEELGYACTTSLDVMRVVLSDFSAEELTPAVVARCLCLFMRTCKPSSVTASVELRATGSTPHLVSASTSLGLCVRDLLSLVPSSSSATTASGAGGAWRDAPLGVRSPALGHRRFAFTDGGFGGTVEGEASDWNIDNFLTAVDEINPNIDLHEIIVELDCPDFFVGNQAAFSILKRFLLRDNKSQANLPINIFYKPWKNATGQLSFLQHCCSYPDVICLAYWPFTCVDLTKYKLSQEADKASVQIWKNVDYVQALLALSNRGLFSDVQEMFVRAFRLSPEIFTATLLETPSMNALKCSMLSLAFNYFLVPRTNSQIVLQTAWTGCQTNLLAAARQHQRSILLTTCLQVAQALSQGCWELPTTVLPYDCSGNNQPVMSYASLIEVLLSVQGAQQQQQISPLSVLLGSSEVASVSVSQLSLVGGGGSAGGRGGNSGLESSSAETEGFTALSGLLGLLNPPFALILDLALSFIMYMVETVTALIARFGVNDPAALAPVSSLQTALDSFLINWFCEQMADKERAEAFVNELVEYFRSRYPDLVDGGAAGCPRGPTLVSTLESNVFLPPDLRRPSPAVMKHILNSAHRALRSPTSCVSPTVASAAHQAFVFFLQNLTRFFSFQNSSSSTNLAAVVPSTAAVSGGSPSWATGQVPTLASLSASAQFDVSAAAFRPSSRKPPSGLPVSTMAAGPVGLGTGGRGGPLGSGPLSPPIFLVFNNDPIELELPKELETEVNSFFQKLLQGHNSPEEMVKIVYEYASRGTAVQKRLLDGILRMLADEVSRHLHEYPDRMLPLITELYGSVLAGLVNQLSVPALSMLWKAFLARLYLLPADTSVDAPLFRAVVHILVKAKSTITQYVNLATCLVNCHVFKLFPMDLQEHILSAEALYKSYQRSSHPHLAASQSAKDLLSMGSHAVQEYQPPDPPDEAISDRVCFLFNNLTKVNVKEKSADVGEILEENLLPWFAYYLVCKRVTVEHTFHDLFAMVLDFLQERLPNARPSVLTEVFRNIKLILRSMRADKDDSTARVSLKNLGSFLGLVTLARNKPILHDDLNIKDLLYEAYSKGAVPLNYVVPFVSRVMRAATESIVFRPPNPWTVAILKVLREMHLMGDVKSTVRFEIEILFKSFDYRLEDVQPAHFLRDRSRVSSLETQLIFMVTANSAAATAVYHTTAAPQPQPTDPFDFSGDFVTGGTPPSRVPAPTSATTLAITSSAAAAAAAAAAQQHAVAAAAAA</sequence>
<dbReference type="Pfam" id="PF22940">
    <property type="entry name" value="CNOT1_1st"/>
    <property type="match status" value="1"/>
</dbReference>
<dbReference type="EMBL" id="GEEE01001305">
    <property type="protein sequence ID" value="JAP61920.1"/>
    <property type="molecule type" value="Transcribed_RNA"/>
</dbReference>
<feature type="compositionally biased region" description="Gly residues" evidence="1">
    <location>
        <begin position="1043"/>
        <end position="1052"/>
    </location>
</feature>
<reference evidence="5" key="1">
    <citation type="submission" date="2016-01" db="EMBL/GenBank/DDBJ databases">
        <title>Reference transcriptome for the parasite Schistocephalus solidus: insights into the molecular evolution of parasitism.</title>
        <authorList>
            <person name="Hebert F.O."/>
            <person name="Grambauer S."/>
            <person name="Barber I."/>
            <person name="Landry C.R."/>
            <person name="Aubin-Horth N."/>
        </authorList>
    </citation>
    <scope>NUCLEOTIDE SEQUENCE</scope>
</reference>
<dbReference type="InterPro" id="IPR040398">
    <property type="entry name" value="Not1"/>
</dbReference>
<dbReference type="PANTHER" id="PTHR13162">
    <property type="entry name" value="CCR4-NOT TRANSCRIPTION COMPLEX"/>
    <property type="match status" value="1"/>
</dbReference>
<dbReference type="InterPro" id="IPR055104">
    <property type="entry name" value="CNOT1_1st"/>
</dbReference>
<dbReference type="GO" id="GO:0000932">
    <property type="term" value="C:P-body"/>
    <property type="evidence" value="ECO:0007669"/>
    <property type="project" value="TreeGrafter"/>
</dbReference>
<dbReference type="InterPro" id="IPR032191">
    <property type="entry name" value="CNOT1_CAF1_bind"/>
</dbReference>
<accession>A0A0V0J837</accession>
<dbReference type="Pfam" id="PF16417">
    <property type="entry name" value="CNOT1_TTP_bind"/>
    <property type="match status" value="1"/>
</dbReference>
<dbReference type="InterPro" id="IPR032193">
    <property type="entry name" value="CNOT1_TTP_bind"/>
</dbReference>
<evidence type="ECO:0000259" key="3">
    <source>
        <dbReference type="Pfam" id="PF16417"/>
    </source>
</evidence>
<evidence type="ECO:0000259" key="2">
    <source>
        <dbReference type="Pfam" id="PF16415"/>
    </source>
</evidence>
<evidence type="ECO:0000259" key="4">
    <source>
        <dbReference type="Pfam" id="PF22940"/>
    </source>
</evidence>
<feature type="non-terminal residue" evidence="5">
    <location>
        <position position="1584"/>
    </location>
</feature>
<feature type="domain" description="CCR4-NOT transcription complex subunit 1 N-terminal" evidence="4">
    <location>
        <begin position="32"/>
        <end position="153"/>
    </location>
</feature>
<name>A0A0V0J837_SCHSO</name>
<dbReference type="GO" id="GO:0030015">
    <property type="term" value="C:CCR4-NOT core complex"/>
    <property type="evidence" value="ECO:0007669"/>
    <property type="project" value="InterPro"/>
</dbReference>
<dbReference type="GO" id="GO:0017148">
    <property type="term" value="P:negative regulation of translation"/>
    <property type="evidence" value="ECO:0007669"/>
    <property type="project" value="InterPro"/>
</dbReference>
<dbReference type="GO" id="GO:0000288">
    <property type="term" value="P:nuclear-transcribed mRNA catabolic process, deadenylation-dependent decay"/>
    <property type="evidence" value="ECO:0007669"/>
    <property type="project" value="TreeGrafter"/>
</dbReference>
<dbReference type="Gene3D" id="1.25.40.840">
    <property type="entry name" value="CCR4-NOT transcription complex subunit 1 TTP binding domain"/>
    <property type="match status" value="1"/>
</dbReference>
<dbReference type="InterPro" id="IPR038535">
    <property type="entry name" value="CNOT1_TTP_bind_sf"/>
</dbReference>
<dbReference type="PANTHER" id="PTHR13162:SF8">
    <property type="entry name" value="CCR4-NOT TRANSCRIPTION COMPLEX SUBUNIT 1"/>
    <property type="match status" value="1"/>
</dbReference>
<proteinExistence type="predicted"/>
<feature type="compositionally biased region" description="Low complexity" evidence="1">
    <location>
        <begin position="181"/>
        <end position="190"/>
    </location>
</feature>
<gene>
    <name evidence="5" type="ORF">TR113524</name>
</gene>
<feature type="region of interest" description="Disordered" evidence="1">
    <location>
        <begin position="171"/>
        <end position="211"/>
    </location>
</feature>
<organism evidence="5">
    <name type="scientific">Schistocephalus solidus</name>
    <name type="common">Tapeworm</name>
    <dbReference type="NCBI Taxonomy" id="70667"/>
    <lineage>
        <taxon>Eukaryota</taxon>
        <taxon>Metazoa</taxon>
        <taxon>Spiralia</taxon>
        <taxon>Lophotrochozoa</taxon>
        <taxon>Platyhelminthes</taxon>
        <taxon>Cestoda</taxon>
        <taxon>Eucestoda</taxon>
        <taxon>Diphyllobothriidea</taxon>
        <taxon>Diphyllobothriidae</taxon>
        <taxon>Schistocephalus</taxon>
    </lineage>
</organism>
<evidence type="ECO:0000313" key="5">
    <source>
        <dbReference type="EMBL" id="JAP61920.1"/>
    </source>
</evidence>
<evidence type="ECO:0008006" key="6">
    <source>
        <dbReference type="Google" id="ProtNLM"/>
    </source>
</evidence>
<feature type="domain" description="CCR4-NOT transcription complex subunit 1 CAF1-binding" evidence="2">
    <location>
        <begin position="1275"/>
        <end position="1498"/>
    </location>
</feature>
<feature type="region of interest" description="Disordered" evidence="1">
    <location>
        <begin position="1523"/>
        <end position="1553"/>
    </location>
</feature>
<feature type="domain" description="CCR4-NOT transcription complex subunit 1 TTP binding" evidence="3">
    <location>
        <begin position="1073"/>
        <end position="1233"/>
    </location>
</feature>
<feature type="compositionally biased region" description="Low complexity" evidence="1">
    <location>
        <begin position="1523"/>
        <end position="1535"/>
    </location>
</feature>
<dbReference type="Pfam" id="PF16415">
    <property type="entry name" value="CNOT1_CAF1_bind"/>
    <property type="match status" value="1"/>
</dbReference>
<dbReference type="GO" id="GO:0060090">
    <property type="term" value="F:molecular adaptor activity"/>
    <property type="evidence" value="ECO:0007669"/>
    <property type="project" value="TreeGrafter"/>
</dbReference>
<protein>
    <recommendedName>
        <fullName evidence="6">CCR4-NOT transcription complex subunit 1</fullName>
    </recommendedName>
</protein>
<evidence type="ECO:0000256" key="1">
    <source>
        <dbReference type="SAM" id="MobiDB-lite"/>
    </source>
</evidence>